<dbReference type="Gene3D" id="1.20.5.1700">
    <property type="match status" value="1"/>
</dbReference>
<keyword evidence="8" id="KW-0143">Chaperone</keyword>
<organism evidence="13">
    <name type="scientific">Spodoptera frugiperda</name>
    <name type="common">Fall armyworm</name>
    <dbReference type="NCBI Taxonomy" id="7108"/>
    <lineage>
        <taxon>Eukaryota</taxon>
        <taxon>Metazoa</taxon>
        <taxon>Ecdysozoa</taxon>
        <taxon>Arthropoda</taxon>
        <taxon>Hexapoda</taxon>
        <taxon>Insecta</taxon>
        <taxon>Pterygota</taxon>
        <taxon>Neoptera</taxon>
        <taxon>Endopterygota</taxon>
        <taxon>Lepidoptera</taxon>
        <taxon>Glossata</taxon>
        <taxon>Ditrysia</taxon>
        <taxon>Noctuoidea</taxon>
        <taxon>Noctuidae</taxon>
        <taxon>Amphipyrinae</taxon>
        <taxon>Spodoptera</taxon>
    </lineage>
</organism>
<accession>A0A2H1W7F0</accession>
<dbReference type="GO" id="GO:0032981">
    <property type="term" value="P:mitochondrial respiratory chain complex I assembly"/>
    <property type="evidence" value="ECO:0007669"/>
    <property type="project" value="TreeGrafter"/>
</dbReference>
<dbReference type="GO" id="GO:0006120">
    <property type="term" value="P:mitochondrial electron transport, NADH to ubiquinone"/>
    <property type="evidence" value="ECO:0007669"/>
    <property type="project" value="TreeGrafter"/>
</dbReference>
<dbReference type="PANTHER" id="PTHR13194:SF18">
    <property type="entry name" value="COMPLEX I INTERMEDIATE-ASSOCIATED PROTEIN 30, MITOCHONDRIAL"/>
    <property type="match status" value="1"/>
</dbReference>
<evidence type="ECO:0000256" key="2">
    <source>
        <dbReference type="ARBA" id="ARBA00004245"/>
    </source>
</evidence>
<gene>
    <name evidence="13" type="ORF">SFRICE_004522</name>
</gene>
<keyword evidence="5" id="KW-0963">Cytoplasm</keyword>
<sequence>MALCKLNTFINVIRHNTPNPILCKSLTKTNSVGYCKPLLVGSQRWLFHESSRKGGYETEHKISNFQHLKNGFKELKDELKLFKEEVKELIITDPLLVARPDSSSVKINEDMLSVGASTTASEDSFITPVSSVGDLMTMSPKRCNDGSEQRNETSDLLTGSDYDSICDVTMKEVPMSDDMFIDATSLDYLVKCAESNRNHNHIDRGKESLFVKFDPLYARQKLEDASSVTTESAVDSSECDVGYETGSTVSNTENNVIAPKHSQSTGAMPSLTKPMQVVPPVVNSENSKTSGTCIKSTPALMRSVSAILTPSRGVATERLISISGSTPPTAAPRSPRYHNFTSQDVDHLHTLRSILQKQEQEVLQLRQQNRELKCTIQDMQHDHNRETEDLTAKVKKLTDDKENYLQKENKLLQQINDKIISNKQMSIVMEEYEKTISSLIEEQQREKVQNHETLEKVTSERDQALNHLSNMESSFNDLLTKYEKCKSVILETKEREKVYEQKMSEYQAAVKKYEELYGNLKQVTSEALIKANETLDNLKKNYNIEVTKLNATVKKHEITIASLQESLVQKTRDNEELMRLYDQLISETDMIWCFNEPSKLDSFTTTCDSDHNEGFSKCSFDMSSAGRGLFHGYLDTRVPKDGRIKKAGYCAMRSKRVRKSFKRAGTYDWHLYNTLVLKIRGDGRSYLLNISCEGFYDITWNDIYHYVLYTRGGPYWQIAKIPFSKFVLGSKGRLQDKQTRFRFDRVTHFGISCGDKIVGNFDLEIEYIGLEFDPTHNEEFAYEMYKTDKYIVGV</sequence>
<evidence type="ECO:0000259" key="12">
    <source>
        <dbReference type="Pfam" id="PF08547"/>
    </source>
</evidence>
<protein>
    <submittedName>
        <fullName evidence="13">SFRICE_004522</fullName>
    </submittedName>
</protein>
<dbReference type="GO" id="GO:0005739">
    <property type="term" value="C:mitochondrion"/>
    <property type="evidence" value="ECO:0007669"/>
    <property type="project" value="UniProtKB-SubCell"/>
</dbReference>
<evidence type="ECO:0000256" key="4">
    <source>
        <dbReference type="ARBA" id="ARBA00009423"/>
    </source>
</evidence>
<dbReference type="SUPFAM" id="SSF49785">
    <property type="entry name" value="Galactose-binding domain-like"/>
    <property type="match status" value="1"/>
</dbReference>
<evidence type="ECO:0000256" key="7">
    <source>
        <dbReference type="ARBA" id="ARBA00023128"/>
    </source>
</evidence>
<dbReference type="PANTHER" id="PTHR13194">
    <property type="entry name" value="COMPLEX I INTERMEDIATE-ASSOCIATED PROTEIN 30"/>
    <property type="match status" value="1"/>
</dbReference>
<proteinExistence type="inferred from homology"/>
<comment type="similarity">
    <text evidence="4">Belongs to the TACC family.</text>
</comment>
<evidence type="ECO:0000313" key="13">
    <source>
        <dbReference type="EMBL" id="SOQ49019.1"/>
    </source>
</evidence>
<dbReference type="GO" id="GO:0005856">
    <property type="term" value="C:cytoskeleton"/>
    <property type="evidence" value="ECO:0007669"/>
    <property type="project" value="UniProtKB-SubCell"/>
</dbReference>
<evidence type="ECO:0000256" key="6">
    <source>
        <dbReference type="ARBA" id="ARBA00023054"/>
    </source>
</evidence>
<evidence type="ECO:0000256" key="1">
    <source>
        <dbReference type="ARBA" id="ARBA00004173"/>
    </source>
</evidence>
<dbReference type="InterPro" id="IPR013857">
    <property type="entry name" value="NADH-UbQ_OxRdtase-assoc_prot30"/>
</dbReference>
<feature type="domain" description="NADH:ubiquinone oxidoreductase intermediate-associated protein 30" evidence="12">
    <location>
        <begin position="593"/>
        <end position="765"/>
    </location>
</feature>
<dbReference type="InterPro" id="IPR007707">
    <property type="entry name" value="TACC_C"/>
</dbReference>
<evidence type="ECO:0000256" key="8">
    <source>
        <dbReference type="ARBA" id="ARBA00023186"/>
    </source>
</evidence>
<comment type="subcellular location">
    <subcellularLocation>
        <location evidence="2">Cytoplasm</location>
        <location evidence="2">Cytoskeleton</location>
    </subcellularLocation>
    <subcellularLocation>
        <location evidence="1">Mitochondrion</location>
    </subcellularLocation>
</comment>
<dbReference type="AlphaFoldDB" id="A0A2H1W7F0"/>
<dbReference type="InterPro" id="IPR008979">
    <property type="entry name" value="Galactose-bd-like_sf"/>
</dbReference>
<feature type="coiled-coil region" evidence="10">
    <location>
        <begin position="348"/>
        <end position="587"/>
    </location>
</feature>
<evidence type="ECO:0000256" key="3">
    <source>
        <dbReference type="ARBA" id="ARBA00007884"/>
    </source>
</evidence>
<feature type="domain" description="Transforming acidic coiled-coil-containing protein C-terminal" evidence="11">
    <location>
        <begin position="407"/>
        <end position="585"/>
    </location>
</feature>
<dbReference type="Pfam" id="PF05010">
    <property type="entry name" value="TACC_C"/>
    <property type="match status" value="1"/>
</dbReference>
<dbReference type="OrthoDB" id="42561at2759"/>
<evidence type="ECO:0000256" key="9">
    <source>
        <dbReference type="ARBA" id="ARBA00023212"/>
    </source>
</evidence>
<dbReference type="InterPro" id="IPR039131">
    <property type="entry name" value="NDUFAF1"/>
</dbReference>
<dbReference type="EMBL" id="ODYU01006819">
    <property type="protein sequence ID" value="SOQ49019.1"/>
    <property type="molecule type" value="Genomic_DNA"/>
</dbReference>
<evidence type="ECO:0000256" key="10">
    <source>
        <dbReference type="SAM" id="Coils"/>
    </source>
</evidence>
<comment type="similarity">
    <text evidence="3">Belongs to the CIA30 family.</text>
</comment>
<keyword evidence="6 10" id="KW-0175">Coiled coil</keyword>
<dbReference type="GO" id="GO:0051082">
    <property type="term" value="F:unfolded protein binding"/>
    <property type="evidence" value="ECO:0007669"/>
    <property type="project" value="TreeGrafter"/>
</dbReference>
<evidence type="ECO:0000256" key="5">
    <source>
        <dbReference type="ARBA" id="ARBA00022490"/>
    </source>
</evidence>
<feature type="coiled-coil region" evidence="10">
    <location>
        <begin position="65"/>
        <end position="92"/>
    </location>
</feature>
<name>A0A2H1W7F0_SPOFR</name>
<keyword evidence="7" id="KW-0496">Mitochondrion</keyword>
<reference evidence="13" key="1">
    <citation type="submission" date="2016-07" db="EMBL/GenBank/DDBJ databases">
        <authorList>
            <person name="Bretaudeau A."/>
        </authorList>
    </citation>
    <scope>NUCLEOTIDE SEQUENCE</scope>
    <source>
        <strain evidence="13">Rice</strain>
        <tissue evidence="13">Whole body</tissue>
    </source>
</reference>
<keyword evidence="9" id="KW-0206">Cytoskeleton</keyword>
<dbReference type="Pfam" id="PF08547">
    <property type="entry name" value="CIA30"/>
    <property type="match status" value="1"/>
</dbReference>
<evidence type="ECO:0000259" key="11">
    <source>
        <dbReference type="Pfam" id="PF05010"/>
    </source>
</evidence>